<feature type="compositionally biased region" description="Pro residues" evidence="1">
    <location>
        <begin position="297"/>
        <end position="306"/>
    </location>
</feature>
<gene>
    <name evidence="4" type="ORF">PIB30_008392</name>
</gene>
<keyword evidence="5" id="KW-1185">Reference proteome</keyword>
<dbReference type="SUPFAM" id="SSF49503">
    <property type="entry name" value="Cupredoxins"/>
    <property type="match status" value="2"/>
</dbReference>
<evidence type="ECO:0000259" key="3">
    <source>
        <dbReference type="PROSITE" id="PS51485"/>
    </source>
</evidence>
<evidence type="ECO:0000256" key="2">
    <source>
        <dbReference type="SAM" id="SignalP"/>
    </source>
</evidence>
<feature type="signal peptide" evidence="2">
    <location>
        <begin position="1"/>
        <end position="23"/>
    </location>
</feature>
<feature type="chain" id="PRO_5046080363" description="Phytocyanin domain-containing protein" evidence="2">
    <location>
        <begin position="24"/>
        <end position="346"/>
    </location>
</feature>
<feature type="domain" description="Phytocyanin" evidence="3">
    <location>
        <begin position="25"/>
        <end position="128"/>
    </location>
</feature>
<feature type="region of interest" description="Disordered" evidence="1">
    <location>
        <begin position="129"/>
        <end position="170"/>
    </location>
</feature>
<dbReference type="Pfam" id="PF02298">
    <property type="entry name" value="Cu_bind_like"/>
    <property type="match status" value="2"/>
</dbReference>
<accession>A0ABU6V489</accession>
<keyword evidence="2" id="KW-0732">Signal</keyword>
<evidence type="ECO:0000313" key="4">
    <source>
        <dbReference type="EMBL" id="MED6168039.1"/>
    </source>
</evidence>
<dbReference type="PANTHER" id="PTHR33021">
    <property type="entry name" value="BLUE COPPER PROTEIN"/>
    <property type="match status" value="1"/>
</dbReference>
<sequence>MARNLMLVLVVAIVATLLHGSAAQTKHVVGDSTGWTIPSGGASFYSTWASKQTFKQGDTLVFNFANGQHNVAKVSKADYDACSASNPITTVTTSPATVTLNQTGQHYFICAFTGHCSAGQKLAVTVVGKASSPSPAPQPSSSPKASPAPAPSPKSKSPSPTPASAPAPATGPVTYTVGGTSGWTIGTVNYTSWASGKTFKVGDILVFNFVKNAHNVEEVTKKNYDSCSSTSPIATYNAPPVRVTLNKTGEHYFICGFTGHCAAGQKLAINVTGAASGGGKATSPSPSPSSSGSTPETPSPSNPSSPSPAGSGGSSSPPSPSSGAVSVKAFGFCATLISVVAAAFFC</sequence>
<protein>
    <recommendedName>
        <fullName evidence="3">Phytocyanin domain-containing protein</fullName>
    </recommendedName>
</protein>
<evidence type="ECO:0000313" key="5">
    <source>
        <dbReference type="Proteomes" id="UP001341840"/>
    </source>
</evidence>
<feature type="compositionally biased region" description="Pro residues" evidence="1">
    <location>
        <begin position="134"/>
        <end position="152"/>
    </location>
</feature>
<comment type="caution">
    <text evidence="4">The sequence shown here is derived from an EMBL/GenBank/DDBJ whole genome shotgun (WGS) entry which is preliminary data.</text>
</comment>
<dbReference type="InterPro" id="IPR008972">
    <property type="entry name" value="Cupredoxin"/>
</dbReference>
<dbReference type="PANTHER" id="PTHR33021:SF368">
    <property type="entry name" value="PHYTOCYANIN DOMAIN-CONTAINING PROTEIN"/>
    <property type="match status" value="1"/>
</dbReference>
<feature type="compositionally biased region" description="Low complexity" evidence="1">
    <location>
        <begin position="281"/>
        <end position="296"/>
    </location>
</feature>
<feature type="region of interest" description="Disordered" evidence="1">
    <location>
        <begin position="274"/>
        <end position="324"/>
    </location>
</feature>
<name>A0ABU6V489_9FABA</name>
<dbReference type="CDD" id="cd13920">
    <property type="entry name" value="Stellacyanin"/>
    <property type="match status" value="1"/>
</dbReference>
<reference evidence="4 5" key="1">
    <citation type="journal article" date="2023" name="Plants (Basel)">
        <title>Bridging the Gap: Combining Genomics and Transcriptomics Approaches to Understand Stylosanthes scabra, an Orphan Legume from the Brazilian Caatinga.</title>
        <authorList>
            <person name="Ferreira-Neto J.R.C."/>
            <person name="da Silva M.D."/>
            <person name="Binneck E."/>
            <person name="de Melo N.F."/>
            <person name="da Silva R.H."/>
            <person name="de Melo A.L.T.M."/>
            <person name="Pandolfi V."/>
            <person name="Bustamante F.O."/>
            <person name="Brasileiro-Vidal A.C."/>
            <person name="Benko-Iseppon A.M."/>
        </authorList>
    </citation>
    <scope>NUCLEOTIDE SEQUENCE [LARGE SCALE GENOMIC DNA]</scope>
    <source>
        <tissue evidence="4">Leaves</tissue>
    </source>
</reference>
<dbReference type="EMBL" id="JASCZI010151053">
    <property type="protein sequence ID" value="MED6168039.1"/>
    <property type="molecule type" value="Genomic_DNA"/>
</dbReference>
<proteinExistence type="predicted"/>
<dbReference type="Gene3D" id="2.60.40.420">
    <property type="entry name" value="Cupredoxins - blue copper proteins"/>
    <property type="match status" value="2"/>
</dbReference>
<feature type="domain" description="Phytocyanin" evidence="3">
    <location>
        <begin position="173"/>
        <end position="273"/>
    </location>
</feature>
<evidence type="ECO:0000256" key="1">
    <source>
        <dbReference type="SAM" id="MobiDB-lite"/>
    </source>
</evidence>
<organism evidence="4 5">
    <name type="scientific">Stylosanthes scabra</name>
    <dbReference type="NCBI Taxonomy" id="79078"/>
    <lineage>
        <taxon>Eukaryota</taxon>
        <taxon>Viridiplantae</taxon>
        <taxon>Streptophyta</taxon>
        <taxon>Embryophyta</taxon>
        <taxon>Tracheophyta</taxon>
        <taxon>Spermatophyta</taxon>
        <taxon>Magnoliopsida</taxon>
        <taxon>eudicotyledons</taxon>
        <taxon>Gunneridae</taxon>
        <taxon>Pentapetalae</taxon>
        <taxon>rosids</taxon>
        <taxon>fabids</taxon>
        <taxon>Fabales</taxon>
        <taxon>Fabaceae</taxon>
        <taxon>Papilionoideae</taxon>
        <taxon>50 kb inversion clade</taxon>
        <taxon>dalbergioids sensu lato</taxon>
        <taxon>Dalbergieae</taxon>
        <taxon>Pterocarpus clade</taxon>
        <taxon>Stylosanthes</taxon>
    </lineage>
</organism>
<dbReference type="InterPro" id="IPR039391">
    <property type="entry name" value="Phytocyanin-like"/>
</dbReference>
<dbReference type="InterPro" id="IPR003245">
    <property type="entry name" value="Phytocyanin_dom"/>
</dbReference>
<dbReference type="Proteomes" id="UP001341840">
    <property type="component" value="Unassembled WGS sequence"/>
</dbReference>
<dbReference type="CDD" id="cd04216">
    <property type="entry name" value="Phytocyanin"/>
    <property type="match status" value="1"/>
</dbReference>
<dbReference type="PROSITE" id="PS51485">
    <property type="entry name" value="PHYTOCYANIN"/>
    <property type="match status" value="2"/>
</dbReference>